<dbReference type="Pfam" id="PF17919">
    <property type="entry name" value="RT_RNaseH_2"/>
    <property type="match status" value="1"/>
</dbReference>
<evidence type="ECO:0000256" key="4">
    <source>
        <dbReference type="ARBA" id="ARBA00022722"/>
    </source>
</evidence>
<dbReference type="InterPro" id="IPR041588">
    <property type="entry name" value="Integrase_H2C2"/>
</dbReference>
<evidence type="ECO:0000256" key="2">
    <source>
        <dbReference type="ARBA" id="ARBA00022679"/>
    </source>
</evidence>
<dbReference type="CDD" id="cd00303">
    <property type="entry name" value="retropepsin_like"/>
    <property type="match status" value="1"/>
</dbReference>
<dbReference type="Gene3D" id="3.10.10.10">
    <property type="entry name" value="HIV Type 1 Reverse Transcriptase, subunit A, domain 1"/>
    <property type="match status" value="1"/>
</dbReference>
<dbReference type="Gene3D" id="1.10.340.70">
    <property type="match status" value="1"/>
</dbReference>
<keyword evidence="12" id="KW-1185">Reference proteome</keyword>
<dbReference type="GO" id="GO:0004519">
    <property type="term" value="F:endonuclease activity"/>
    <property type="evidence" value="ECO:0007669"/>
    <property type="project" value="UniProtKB-KW"/>
</dbReference>
<dbReference type="EC" id="2.7.7.49" evidence="1"/>
<reference evidence="11" key="2">
    <citation type="journal article" date="2019" name="IMA Fungus">
        <title>Genome sequencing and comparison of five Tilletia species to identify candidate genes for the detection of regulated species infecting wheat.</title>
        <authorList>
            <person name="Nguyen H.D.T."/>
            <person name="Sultana T."/>
            <person name="Kesanakurti P."/>
            <person name="Hambleton S."/>
        </authorList>
    </citation>
    <scope>NUCLEOTIDE SEQUENCE</scope>
    <source>
        <strain evidence="11">DAOMC 236416</strain>
    </source>
</reference>
<dbReference type="InterPro" id="IPR043128">
    <property type="entry name" value="Rev_trsase/Diguanyl_cyclase"/>
</dbReference>
<keyword evidence="5" id="KW-0255">Endonuclease</keyword>
<evidence type="ECO:0000256" key="1">
    <source>
        <dbReference type="ARBA" id="ARBA00012493"/>
    </source>
</evidence>
<dbReference type="PANTHER" id="PTHR37984:SF5">
    <property type="entry name" value="PROTEIN NYNRIN-LIKE"/>
    <property type="match status" value="1"/>
</dbReference>
<evidence type="ECO:0000256" key="8">
    <source>
        <dbReference type="ARBA" id="ARBA00022918"/>
    </source>
</evidence>
<feature type="region of interest" description="Disordered" evidence="10">
    <location>
        <begin position="1"/>
        <end position="20"/>
    </location>
</feature>
<proteinExistence type="predicted"/>
<gene>
    <name evidence="11" type="ORF">A4X13_0g7883</name>
</gene>
<dbReference type="Pfam" id="PF00078">
    <property type="entry name" value="RVT_1"/>
    <property type="match status" value="1"/>
</dbReference>
<dbReference type="Pfam" id="PF17921">
    <property type="entry name" value="Integrase_H2C2"/>
    <property type="match status" value="1"/>
</dbReference>
<keyword evidence="3" id="KW-0548">Nucleotidyltransferase</keyword>
<evidence type="ECO:0000256" key="6">
    <source>
        <dbReference type="ARBA" id="ARBA00022801"/>
    </source>
</evidence>
<dbReference type="InterPro" id="IPR012337">
    <property type="entry name" value="RNaseH-like_sf"/>
</dbReference>
<keyword evidence="9" id="KW-0511">Multifunctional enzyme</keyword>
<dbReference type="Gene3D" id="3.30.420.10">
    <property type="entry name" value="Ribonuclease H-like superfamily/Ribonuclease H"/>
    <property type="match status" value="1"/>
</dbReference>
<dbReference type="GO" id="GO:0003964">
    <property type="term" value="F:RNA-directed DNA polymerase activity"/>
    <property type="evidence" value="ECO:0007669"/>
    <property type="project" value="UniProtKB-KW"/>
</dbReference>
<dbReference type="GO" id="GO:0006508">
    <property type="term" value="P:proteolysis"/>
    <property type="evidence" value="ECO:0007669"/>
    <property type="project" value="InterPro"/>
</dbReference>
<feature type="compositionally biased region" description="Basic and acidic residues" evidence="10">
    <location>
        <begin position="1"/>
        <end position="10"/>
    </location>
</feature>
<dbReference type="EMBL" id="LWDF02001125">
    <property type="protein sequence ID" value="KAE8240254.1"/>
    <property type="molecule type" value="Genomic_DNA"/>
</dbReference>
<dbReference type="Gene3D" id="2.40.70.10">
    <property type="entry name" value="Acid Proteases"/>
    <property type="match status" value="1"/>
</dbReference>
<sequence>MQHGDEEVKSVPDSTSEQPSLFMLRRPHFFHMKKPTIDKLAKPLARETRRVGTVVELPSSMATGTGSGYKNHVPLTLDLRLNDTTTASVSSLLDTGASLSIIDSNLLEKLGGQPQGEGMMVQGIGNVRTLGWTSIVVFIESKDSKGNTVHLEVKQDFHVMPLFSPGICLGLDFITTHAVTLMPAAGKASISQYSFPVVERVAGPYAQRPELHASSDTILPPGQYSWIPIHAGCLAPGVDYTVHPRFSYNEDQSVQLFGPTGLMTHRSTHHVLLGNFGTSSYVVEKGRAIADAVAARLGDMAKEGGEAFTLDRVVDPPVDAGPPGDHDTAAEPLNPFDEEVTGASDLTREAKTVLIDGHYRVGVDDDGVPPPEVVELLRKHSEAFALDGRPGRIKDSEMGEMSIELTADASLRPEAPRRASPEKCRAMDAAIDQLLEWDVIEPSSSPISFPVLMVRQRDKWRFCIDYRQLNAVTVSDRYPLPTIDSIFQTLTGKRVFSSLDAIRGYHQMGVKESDRWKTAFICHRGLYQYKTVPFGLKNAPSVFQRLMDRILGSLRWSHAVVYIDDIVVASDSVAEHVKALDTLLTNATRVGLKFSPSKCTFAVPSLVLLGRKISGAGVAVWKDRAKAVSDLARPTTLRELYHVLGLFGYYRAFIPKYAELASPLTQLTKGWRYEADSAGRYRLINTEGLAVSADRVPVAWEAAQQASFDALKHAVANPPVLAHPDPSRPFVLYVDASKDAFAAILHQVFDEPMTPRRQSVQAKALPVMPTPLLPVSIARERWCSWLRSDRHFAPIMRRLEDGGSDDVWALWDGLLVRRVDDRLALPEAGIPDVMKSAHDHTGHFGFWKTYLAVSRRFWRPSLSVAVRAWVKHCTVCHQTKRLPKVGELDVDHDPQFPCHTISVDLMLGFRRTRSGNDAVLAILDVFSRMVLLHPCSSSITAEGIAAVLSDRVLRWGWRPRRIVSDSEARMTGSVMTSLAESLHASLTPSPPHHQQANSVERSIQTIQRVLQSMGVGDTDDWDQRLVPTVELAMNSTPSLTTGFRPFDLIFIHHPDVAHSLFDSAESGDSSSFDDRLAFAQARLQDARTAIDAARFSQKRRYDRRHRSLPEIQVGDEVYVRLRDRPIPGLAQSKTDPKKAGPYGVLEVLSPHRVRLDLGPEATIGDEFSVEQLDFVPRSPDPFQEHRDPVVALPPVRADDGDDQSFDRFEDVDVADGTYLPDSSVELPPARSRRAPGTFRDFHVGVAMSAGSSEVAELLRGPIYKGRVVEVDGVSTEFKERPVAFLSRLTSVSERKMVASEMELCCLAWAFARLAHWLEGALVTVVTDHSPLGPMLTSTAPIAYGPTIARCRALLLPHLTNLRFVHRAGAKHTNADALSRLPPA</sequence>
<dbReference type="GO" id="GO:0003723">
    <property type="term" value="F:RNA binding"/>
    <property type="evidence" value="ECO:0007669"/>
    <property type="project" value="UniProtKB-KW"/>
</dbReference>
<dbReference type="GO" id="GO:0004190">
    <property type="term" value="F:aspartic-type endopeptidase activity"/>
    <property type="evidence" value="ECO:0007669"/>
    <property type="project" value="InterPro"/>
</dbReference>
<comment type="caution">
    <text evidence="11">The sequence shown here is derived from an EMBL/GenBank/DDBJ whole genome shotgun (WGS) entry which is preliminary data.</text>
</comment>
<dbReference type="CDD" id="cd01647">
    <property type="entry name" value="RT_LTR"/>
    <property type="match status" value="1"/>
</dbReference>
<keyword evidence="4" id="KW-0540">Nuclease</keyword>
<dbReference type="Gene3D" id="3.30.70.270">
    <property type="match status" value="2"/>
</dbReference>
<dbReference type="InterPro" id="IPR000477">
    <property type="entry name" value="RT_dom"/>
</dbReference>
<dbReference type="FunFam" id="3.30.70.270:FF:000020">
    <property type="entry name" value="Transposon Tf2-6 polyprotein-like Protein"/>
    <property type="match status" value="1"/>
</dbReference>
<dbReference type="GO" id="GO:0015074">
    <property type="term" value="P:DNA integration"/>
    <property type="evidence" value="ECO:0007669"/>
    <property type="project" value="InterPro"/>
</dbReference>
<dbReference type="PROSITE" id="PS50994">
    <property type="entry name" value="INTEGRASE"/>
    <property type="match status" value="1"/>
</dbReference>
<evidence type="ECO:0000256" key="9">
    <source>
        <dbReference type="ARBA" id="ARBA00023268"/>
    </source>
</evidence>
<accession>A0A177TAK7</accession>
<evidence type="ECO:0000313" key="11">
    <source>
        <dbReference type="EMBL" id="KAE8240254.1"/>
    </source>
</evidence>
<dbReference type="InterPro" id="IPR050951">
    <property type="entry name" value="Retrovirus_Pol_polyprotein"/>
</dbReference>
<dbReference type="InterPro" id="IPR041577">
    <property type="entry name" value="RT_RNaseH_2"/>
</dbReference>
<dbReference type="PROSITE" id="PS50878">
    <property type="entry name" value="RT_POL"/>
    <property type="match status" value="1"/>
</dbReference>
<name>A0A177TAK7_9BASI</name>
<dbReference type="SUPFAM" id="SSF56672">
    <property type="entry name" value="DNA/RNA polymerases"/>
    <property type="match status" value="2"/>
</dbReference>
<evidence type="ECO:0000256" key="7">
    <source>
        <dbReference type="ARBA" id="ARBA00022884"/>
    </source>
</evidence>
<dbReference type="Pfam" id="PF17917">
    <property type="entry name" value="RT_RNaseH"/>
    <property type="match status" value="1"/>
</dbReference>
<evidence type="ECO:0000256" key="5">
    <source>
        <dbReference type="ARBA" id="ARBA00022759"/>
    </source>
</evidence>
<dbReference type="PROSITE" id="PS50175">
    <property type="entry name" value="ASP_PROT_RETROV"/>
    <property type="match status" value="1"/>
</dbReference>
<dbReference type="InterPro" id="IPR021109">
    <property type="entry name" value="Peptidase_aspartic_dom_sf"/>
</dbReference>
<dbReference type="SUPFAM" id="SSF53098">
    <property type="entry name" value="Ribonuclease H-like"/>
    <property type="match status" value="1"/>
</dbReference>
<dbReference type="InterPro" id="IPR036397">
    <property type="entry name" value="RNaseH_sf"/>
</dbReference>
<keyword evidence="2" id="KW-0808">Transferase</keyword>
<dbReference type="GO" id="GO:0005634">
    <property type="term" value="C:nucleus"/>
    <property type="evidence" value="ECO:0007669"/>
    <property type="project" value="UniProtKB-ARBA"/>
</dbReference>
<reference evidence="11" key="1">
    <citation type="submission" date="2016-04" db="EMBL/GenBank/DDBJ databases">
        <authorList>
            <person name="Nguyen H.D."/>
            <person name="Samba Siva P."/>
            <person name="Cullis J."/>
            <person name="Levesque C.A."/>
            <person name="Hambleton S."/>
        </authorList>
    </citation>
    <scope>NUCLEOTIDE SEQUENCE</scope>
    <source>
        <strain evidence="11">DAOMC 236416</strain>
    </source>
</reference>
<evidence type="ECO:0000256" key="10">
    <source>
        <dbReference type="SAM" id="MobiDB-lite"/>
    </source>
</evidence>
<protein>
    <recommendedName>
        <fullName evidence="1">RNA-directed DNA polymerase</fullName>
        <ecNumber evidence="1">2.7.7.49</ecNumber>
    </recommendedName>
</protein>
<evidence type="ECO:0000313" key="12">
    <source>
        <dbReference type="Proteomes" id="UP000077521"/>
    </source>
</evidence>
<feature type="region of interest" description="Disordered" evidence="10">
    <location>
        <begin position="313"/>
        <end position="337"/>
    </location>
</feature>
<dbReference type="InterPro" id="IPR043502">
    <property type="entry name" value="DNA/RNA_pol_sf"/>
</dbReference>
<keyword evidence="6" id="KW-0378">Hydrolase</keyword>
<dbReference type="PANTHER" id="PTHR37984">
    <property type="entry name" value="PROTEIN CBG26694"/>
    <property type="match status" value="1"/>
</dbReference>
<dbReference type="InterPro" id="IPR041373">
    <property type="entry name" value="RT_RNaseH"/>
</dbReference>
<evidence type="ECO:0000256" key="3">
    <source>
        <dbReference type="ARBA" id="ARBA00022695"/>
    </source>
</evidence>
<dbReference type="InterPro" id="IPR001584">
    <property type="entry name" value="Integrase_cat-core"/>
</dbReference>
<dbReference type="Proteomes" id="UP000077521">
    <property type="component" value="Unassembled WGS sequence"/>
</dbReference>
<organism evidence="11 12">
    <name type="scientific">Tilletia indica</name>
    <dbReference type="NCBI Taxonomy" id="43049"/>
    <lineage>
        <taxon>Eukaryota</taxon>
        <taxon>Fungi</taxon>
        <taxon>Dikarya</taxon>
        <taxon>Basidiomycota</taxon>
        <taxon>Ustilaginomycotina</taxon>
        <taxon>Exobasidiomycetes</taxon>
        <taxon>Tilletiales</taxon>
        <taxon>Tilletiaceae</taxon>
        <taxon>Tilletia</taxon>
    </lineage>
</organism>
<dbReference type="InterPro" id="IPR001995">
    <property type="entry name" value="Peptidase_A2_cat"/>
</dbReference>
<keyword evidence="7" id="KW-0694">RNA-binding</keyword>
<dbReference type="SUPFAM" id="SSF50630">
    <property type="entry name" value="Acid proteases"/>
    <property type="match status" value="1"/>
</dbReference>
<keyword evidence="8" id="KW-0695">RNA-directed DNA polymerase</keyword>